<dbReference type="PANTHER" id="PTHR37943">
    <property type="entry name" value="PROTEIN VES"/>
    <property type="match status" value="1"/>
</dbReference>
<protein>
    <submittedName>
        <fullName evidence="1">HutD-family protein</fullName>
    </submittedName>
</protein>
<evidence type="ECO:0000313" key="2">
    <source>
        <dbReference type="Proteomes" id="UP000241764"/>
    </source>
</evidence>
<dbReference type="SUPFAM" id="SSF51182">
    <property type="entry name" value="RmlC-like cupins"/>
    <property type="match status" value="1"/>
</dbReference>
<name>A0A2P7BLU5_9HYPH</name>
<evidence type="ECO:0000313" key="1">
    <source>
        <dbReference type="EMBL" id="PSH67441.1"/>
    </source>
</evidence>
<dbReference type="PANTHER" id="PTHR37943:SF1">
    <property type="entry name" value="PROTEIN VES"/>
    <property type="match status" value="1"/>
</dbReference>
<dbReference type="EMBL" id="PGGM01000001">
    <property type="protein sequence ID" value="PSH67441.1"/>
    <property type="molecule type" value="Genomic_DNA"/>
</dbReference>
<dbReference type="Proteomes" id="UP000241764">
    <property type="component" value="Unassembled WGS sequence"/>
</dbReference>
<dbReference type="RefSeq" id="WP_106662504.1">
    <property type="nucleotide sequence ID" value="NZ_PGGM01000001.1"/>
</dbReference>
<keyword evidence="2" id="KW-1185">Reference proteome</keyword>
<dbReference type="Gene3D" id="2.60.120.10">
    <property type="entry name" value="Jelly Rolls"/>
    <property type="match status" value="1"/>
</dbReference>
<reference evidence="2" key="1">
    <citation type="submission" date="2017-11" db="EMBL/GenBank/DDBJ databases">
        <authorList>
            <person name="Kuznetsova I."/>
            <person name="Sazanova A."/>
            <person name="Chirak E."/>
            <person name="Safronova V."/>
            <person name="Willems A."/>
        </authorList>
    </citation>
    <scope>NUCLEOTIDE SEQUENCE [LARGE SCALE GENOMIC DNA]</scope>
    <source>
        <strain evidence="2">CCBAU 03422</strain>
    </source>
</reference>
<comment type="caution">
    <text evidence="1">The sequence shown here is derived from an EMBL/GenBank/DDBJ whole genome shotgun (WGS) entry which is preliminary data.</text>
</comment>
<dbReference type="OrthoDB" id="9800082at2"/>
<sequence>MRILRAGDHRQMPWKNGGGFTTEIAISPSGAAVSDFDWRISIAKVPSSGPFSAFANIDRVLAVLDGEMRLTIGGGKAALIGPASPAIAFPGDVPTSADVIREVTDLNVMVRRGRFSASVRRFDQADITASADETFVLFRSNALASNRAQFGLDDLIHLSPSEAIAFAGTPQTAWLIEIQRL</sequence>
<dbReference type="InterPro" id="IPR014710">
    <property type="entry name" value="RmlC-like_jellyroll"/>
</dbReference>
<organism evidence="1 2">
    <name type="scientific">Phyllobacterium sophorae</name>
    <dbReference type="NCBI Taxonomy" id="1520277"/>
    <lineage>
        <taxon>Bacteria</taxon>
        <taxon>Pseudomonadati</taxon>
        <taxon>Pseudomonadota</taxon>
        <taxon>Alphaproteobacteria</taxon>
        <taxon>Hyphomicrobiales</taxon>
        <taxon>Phyllobacteriaceae</taxon>
        <taxon>Phyllobacterium</taxon>
    </lineage>
</organism>
<dbReference type="InterPro" id="IPR011051">
    <property type="entry name" value="RmlC_Cupin_sf"/>
</dbReference>
<dbReference type="InterPro" id="IPR010282">
    <property type="entry name" value="Uncharacterised_HutD/Ves"/>
</dbReference>
<dbReference type="CDD" id="cd20293">
    <property type="entry name" value="cupin_HutD_N"/>
    <property type="match status" value="1"/>
</dbReference>
<dbReference type="AlphaFoldDB" id="A0A2P7BLU5"/>
<dbReference type="Pfam" id="PF05962">
    <property type="entry name" value="HutD"/>
    <property type="match status" value="1"/>
</dbReference>
<proteinExistence type="predicted"/>
<accession>A0A2P7BLU5</accession>
<gene>
    <name evidence="1" type="ORF">CU103_03600</name>
</gene>